<protein>
    <submittedName>
        <fullName evidence="1">Uncharacterized protein</fullName>
    </submittedName>
</protein>
<keyword evidence="2" id="KW-1185">Reference proteome</keyword>
<dbReference type="Proteomes" id="UP000308600">
    <property type="component" value="Unassembled WGS sequence"/>
</dbReference>
<organism evidence="1 2">
    <name type="scientific">Pluteus cervinus</name>
    <dbReference type="NCBI Taxonomy" id="181527"/>
    <lineage>
        <taxon>Eukaryota</taxon>
        <taxon>Fungi</taxon>
        <taxon>Dikarya</taxon>
        <taxon>Basidiomycota</taxon>
        <taxon>Agaricomycotina</taxon>
        <taxon>Agaricomycetes</taxon>
        <taxon>Agaricomycetidae</taxon>
        <taxon>Agaricales</taxon>
        <taxon>Pluteineae</taxon>
        <taxon>Pluteaceae</taxon>
        <taxon>Pluteus</taxon>
    </lineage>
</organism>
<proteinExistence type="predicted"/>
<sequence length="183" mass="20428">MPTEPIKLRRTDRKPQPVKRFTTQLPADNTKNKRTKATKARQGKPVADAKPKTTKPRETKARGKAAAGRAQQTVATIQLPMLLVSKPVPALVAAVPRAEGTGRAPIDAVAGLTAEARGTKRRLEEPHEEGHLQVWDVQPLRKDGVPLWLQRKWVLSELEGDYYPDFVYCPTKRVRIENETEGV</sequence>
<evidence type="ECO:0000313" key="1">
    <source>
        <dbReference type="EMBL" id="TFK60208.1"/>
    </source>
</evidence>
<gene>
    <name evidence="1" type="ORF">BDN72DRAFT_541081</name>
</gene>
<dbReference type="EMBL" id="ML208812">
    <property type="protein sequence ID" value="TFK60208.1"/>
    <property type="molecule type" value="Genomic_DNA"/>
</dbReference>
<reference evidence="1 2" key="1">
    <citation type="journal article" date="2019" name="Nat. Ecol. Evol.">
        <title>Megaphylogeny resolves global patterns of mushroom evolution.</title>
        <authorList>
            <person name="Varga T."/>
            <person name="Krizsan K."/>
            <person name="Foldi C."/>
            <person name="Dima B."/>
            <person name="Sanchez-Garcia M."/>
            <person name="Sanchez-Ramirez S."/>
            <person name="Szollosi G.J."/>
            <person name="Szarkandi J.G."/>
            <person name="Papp V."/>
            <person name="Albert L."/>
            <person name="Andreopoulos W."/>
            <person name="Angelini C."/>
            <person name="Antonin V."/>
            <person name="Barry K.W."/>
            <person name="Bougher N.L."/>
            <person name="Buchanan P."/>
            <person name="Buyck B."/>
            <person name="Bense V."/>
            <person name="Catcheside P."/>
            <person name="Chovatia M."/>
            <person name="Cooper J."/>
            <person name="Damon W."/>
            <person name="Desjardin D."/>
            <person name="Finy P."/>
            <person name="Geml J."/>
            <person name="Haridas S."/>
            <person name="Hughes K."/>
            <person name="Justo A."/>
            <person name="Karasinski D."/>
            <person name="Kautmanova I."/>
            <person name="Kiss B."/>
            <person name="Kocsube S."/>
            <person name="Kotiranta H."/>
            <person name="LaButti K.M."/>
            <person name="Lechner B.E."/>
            <person name="Liimatainen K."/>
            <person name="Lipzen A."/>
            <person name="Lukacs Z."/>
            <person name="Mihaltcheva S."/>
            <person name="Morgado L.N."/>
            <person name="Niskanen T."/>
            <person name="Noordeloos M.E."/>
            <person name="Ohm R.A."/>
            <person name="Ortiz-Santana B."/>
            <person name="Ovrebo C."/>
            <person name="Racz N."/>
            <person name="Riley R."/>
            <person name="Savchenko A."/>
            <person name="Shiryaev A."/>
            <person name="Soop K."/>
            <person name="Spirin V."/>
            <person name="Szebenyi C."/>
            <person name="Tomsovsky M."/>
            <person name="Tulloss R.E."/>
            <person name="Uehling J."/>
            <person name="Grigoriev I.V."/>
            <person name="Vagvolgyi C."/>
            <person name="Papp T."/>
            <person name="Martin F.M."/>
            <person name="Miettinen O."/>
            <person name="Hibbett D.S."/>
            <person name="Nagy L.G."/>
        </authorList>
    </citation>
    <scope>NUCLEOTIDE SEQUENCE [LARGE SCALE GENOMIC DNA]</scope>
    <source>
        <strain evidence="1 2">NL-1719</strain>
    </source>
</reference>
<name>A0ACD3A3G8_9AGAR</name>
<accession>A0ACD3A3G8</accession>
<evidence type="ECO:0000313" key="2">
    <source>
        <dbReference type="Proteomes" id="UP000308600"/>
    </source>
</evidence>